<dbReference type="RefSeq" id="WP_279651127.1">
    <property type="nucleotide sequence ID" value="NZ_CP122539.1"/>
</dbReference>
<evidence type="ECO:0000313" key="2">
    <source>
        <dbReference type="Proteomes" id="UP001232001"/>
    </source>
</evidence>
<protein>
    <recommendedName>
        <fullName evidence="3">Thiopeptide-type bacteriocin biosynthesis domain-containing protein</fullName>
    </recommendedName>
</protein>
<organism evidence="1 2">
    <name type="scientific">Tenacibaculum tangerinum</name>
    <dbReference type="NCBI Taxonomy" id="3038772"/>
    <lineage>
        <taxon>Bacteria</taxon>
        <taxon>Pseudomonadati</taxon>
        <taxon>Bacteroidota</taxon>
        <taxon>Flavobacteriia</taxon>
        <taxon>Flavobacteriales</taxon>
        <taxon>Flavobacteriaceae</taxon>
        <taxon>Tenacibaculum</taxon>
    </lineage>
</organism>
<proteinExistence type="predicted"/>
<sequence length="280" mass="33177">MIIRFSIFLDKKLLTNVIVDFLEPLTSRLIQSNQVKYVDYSINFEGLWVLFSINSHKIREEIINDISSSWETFSSSFKTNFNYNEAIINTLFLKYPNGYLKFYNYNINEADQELSPRISKFTMGNIQILKYFNDNKDEENKIILFFIFLYCIGGYSFFEINKICSVLIDSFSFNNENKKNIVVRAKNVVNKNYKELKRYFDDCFFELSKFNQDSSLVSSDWQLVSKWKFFYGNLINTDSIKEEDRLINLFDKYKNQLMISSGEAYFILEIIHQTVGESIS</sequence>
<keyword evidence="2" id="KW-1185">Reference proteome</keyword>
<gene>
    <name evidence="1" type="ORF">P8625_14360</name>
</gene>
<evidence type="ECO:0000313" key="1">
    <source>
        <dbReference type="EMBL" id="WGH75240.1"/>
    </source>
</evidence>
<evidence type="ECO:0008006" key="3">
    <source>
        <dbReference type="Google" id="ProtNLM"/>
    </source>
</evidence>
<reference evidence="1 2" key="1">
    <citation type="submission" date="2023-04" db="EMBL/GenBank/DDBJ databases">
        <title>Tenacibaculum tangerinum sp. nov., isolated from sea tidal flat of South Korea.</title>
        <authorList>
            <person name="Lee S.H."/>
            <person name="Kim J.-J."/>
        </authorList>
    </citation>
    <scope>NUCLEOTIDE SEQUENCE [LARGE SCALE GENOMIC DNA]</scope>
    <source>
        <strain evidence="1 2">GRR-S3-23</strain>
    </source>
</reference>
<dbReference type="EMBL" id="CP122539">
    <property type="protein sequence ID" value="WGH75240.1"/>
    <property type="molecule type" value="Genomic_DNA"/>
</dbReference>
<name>A0ABY8L519_9FLAO</name>
<dbReference type="Proteomes" id="UP001232001">
    <property type="component" value="Chromosome"/>
</dbReference>
<accession>A0ABY8L519</accession>